<dbReference type="EMBL" id="SRLC01000001">
    <property type="protein sequence ID" value="TGE25642.1"/>
    <property type="molecule type" value="Genomic_DNA"/>
</dbReference>
<organism evidence="4 5">
    <name type="scientific">Hymenobacter aquaticus</name>
    <dbReference type="NCBI Taxonomy" id="1867101"/>
    <lineage>
        <taxon>Bacteria</taxon>
        <taxon>Pseudomonadati</taxon>
        <taxon>Bacteroidota</taxon>
        <taxon>Cytophagia</taxon>
        <taxon>Cytophagales</taxon>
        <taxon>Hymenobacteraceae</taxon>
        <taxon>Hymenobacter</taxon>
    </lineage>
</organism>
<dbReference type="Gene3D" id="1.10.3130.10">
    <property type="entry name" value="serine acetyltransferase, domain 1"/>
    <property type="match status" value="1"/>
</dbReference>
<gene>
    <name evidence="4" type="ORF">E5K00_10765</name>
</gene>
<dbReference type="Gene3D" id="2.160.10.10">
    <property type="entry name" value="Hexapeptide repeat proteins"/>
    <property type="match status" value="1"/>
</dbReference>
<dbReference type="GO" id="GO:0016746">
    <property type="term" value="F:acyltransferase activity"/>
    <property type="evidence" value="ECO:0007669"/>
    <property type="project" value="UniProtKB-KW"/>
</dbReference>
<dbReference type="InterPro" id="IPR042122">
    <property type="entry name" value="Ser_AcTrfase_N_sf"/>
</dbReference>
<comment type="caution">
    <text evidence="4">The sequence shown here is derived from an EMBL/GenBank/DDBJ whole genome shotgun (WGS) entry which is preliminary data.</text>
</comment>
<protein>
    <submittedName>
        <fullName evidence="4">Serine acetyltransferase</fullName>
    </submittedName>
</protein>
<dbReference type="PANTHER" id="PTHR42811">
    <property type="entry name" value="SERINE ACETYLTRANSFERASE"/>
    <property type="match status" value="1"/>
</dbReference>
<dbReference type="CDD" id="cd03354">
    <property type="entry name" value="LbH_SAT"/>
    <property type="match status" value="1"/>
</dbReference>
<evidence type="ECO:0000256" key="1">
    <source>
        <dbReference type="ARBA" id="ARBA00022605"/>
    </source>
</evidence>
<accession>A0A4Z0QA84</accession>
<dbReference type="RefSeq" id="WP_135463220.1">
    <property type="nucleotide sequence ID" value="NZ_SRLC01000001.1"/>
</dbReference>
<dbReference type="SUPFAM" id="SSF51161">
    <property type="entry name" value="Trimeric LpxA-like enzymes"/>
    <property type="match status" value="1"/>
</dbReference>
<dbReference type="OrthoDB" id="9801456at2"/>
<evidence type="ECO:0000313" key="4">
    <source>
        <dbReference type="EMBL" id="TGE25642.1"/>
    </source>
</evidence>
<keyword evidence="3" id="KW-0012">Acyltransferase</keyword>
<keyword evidence="1" id="KW-0028">Amino-acid biosynthesis</keyword>
<evidence type="ECO:0000256" key="2">
    <source>
        <dbReference type="ARBA" id="ARBA00022679"/>
    </source>
</evidence>
<proteinExistence type="predicted"/>
<dbReference type="GO" id="GO:0008652">
    <property type="term" value="P:amino acid biosynthetic process"/>
    <property type="evidence" value="ECO:0007669"/>
    <property type="project" value="UniProtKB-KW"/>
</dbReference>
<keyword evidence="5" id="KW-1185">Reference proteome</keyword>
<name>A0A4Z0QA84_9BACT</name>
<dbReference type="InterPro" id="IPR045304">
    <property type="entry name" value="LbH_SAT"/>
</dbReference>
<evidence type="ECO:0000256" key="3">
    <source>
        <dbReference type="ARBA" id="ARBA00023315"/>
    </source>
</evidence>
<evidence type="ECO:0000313" key="5">
    <source>
        <dbReference type="Proteomes" id="UP000297549"/>
    </source>
</evidence>
<dbReference type="Proteomes" id="UP000297549">
    <property type="component" value="Unassembled WGS sequence"/>
</dbReference>
<keyword evidence="2 4" id="KW-0808">Transferase</keyword>
<reference evidence="4 5" key="1">
    <citation type="submission" date="2019-04" db="EMBL/GenBank/DDBJ databases">
        <authorList>
            <person name="Feng G."/>
            <person name="Zhang J."/>
            <person name="Zhu H."/>
        </authorList>
    </citation>
    <scope>NUCLEOTIDE SEQUENCE [LARGE SCALE GENOMIC DNA]</scope>
    <source>
        <strain evidence="4 5">JCM 31653</strain>
    </source>
</reference>
<dbReference type="AlphaFoldDB" id="A0A4Z0QA84"/>
<dbReference type="InterPro" id="IPR011004">
    <property type="entry name" value="Trimer_LpxA-like_sf"/>
</dbReference>
<sequence>MHAAFIQSLALAHRQATAPLPAEAFCALADQLLQVLFPERTARPLNSTDALEAVLYHWQTELAELLRAVLSPQEADQIAATCMAGLPQLRDKLLHDAAAIVAADPAAQGTVEVISTYPGFYAIALHRFAHGLYQLRVPRVPRLLSEYAHARTGIDIHPGARIGPSFCIDHGTGIVIGETAVIGAYVKIFQGVTLGALSVAKHMANLKRHPTIEDHTVIYAGATILGGSTVVGSHSIIGGNVWLTESVPSHSRVYHRAQIHVTRSEDPTADITFSI</sequence>